<dbReference type="GO" id="GO:0016020">
    <property type="term" value="C:membrane"/>
    <property type="evidence" value="ECO:0007669"/>
    <property type="project" value="InterPro"/>
</dbReference>
<evidence type="ECO:0000256" key="4">
    <source>
        <dbReference type="ARBA" id="ARBA00022840"/>
    </source>
</evidence>
<gene>
    <name evidence="6" type="ORF">SLNSH_23195</name>
</gene>
<protein>
    <submittedName>
        <fullName evidence="6">ABC transporter ATP-binding protein</fullName>
    </submittedName>
</protein>
<organism evidence="6 7">
    <name type="scientific">Alsobacter soli</name>
    <dbReference type="NCBI Taxonomy" id="2109933"/>
    <lineage>
        <taxon>Bacteria</taxon>
        <taxon>Pseudomonadati</taxon>
        <taxon>Pseudomonadota</taxon>
        <taxon>Alphaproteobacteria</taxon>
        <taxon>Hyphomicrobiales</taxon>
        <taxon>Alsobacteraceae</taxon>
        <taxon>Alsobacter</taxon>
    </lineage>
</organism>
<name>A0A2T1HLT8_9HYPH</name>
<dbReference type="PANTHER" id="PTHR46743:SF2">
    <property type="entry name" value="TEICHOIC ACIDS EXPORT ATP-BINDING PROTEIN TAGH"/>
    <property type="match status" value="1"/>
</dbReference>
<dbReference type="PANTHER" id="PTHR46743">
    <property type="entry name" value="TEICHOIC ACIDS EXPORT ATP-BINDING PROTEIN TAGH"/>
    <property type="match status" value="1"/>
</dbReference>
<dbReference type="InterPro" id="IPR017871">
    <property type="entry name" value="ABC_transporter-like_CS"/>
</dbReference>
<keyword evidence="4 6" id="KW-0067">ATP-binding</keyword>
<evidence type="ECO:0000256" key="2">
    <source>
        <dbReference type="ARBA" id="ARBA00022448"/>
    </source>
</evidence>
<dbReference type="GO" id="GO:0016887">
    <property type="term" value="F:ATP hydrolysis activity"/>
    <property type="evidence" value="ECO:0007669"/>
    <property type="project" value="InterPro"/>
</dbReference>
<evidence type="ECO:0000259" key="5">
    <source>
        <dbReference type="PROSITE" id="PS50893"/>
    </source>
</evidence>
<dbReference type="SUPFAM" id="SSF52540">
    <property type="entry name" value="P-loop containing nucleoside triphosphate hydrolases"/>
    <property type="match status" value="1"/>
</dbReference>
<dbReference type="GO" id="GO:0140359">
    <property type="term" value="F:ABC-type transporter activity"/>
    <property type="evidence" value="ECO:0007669"/>
    <property type="project" value="InterPro"/>
</dbReference>
<dbReference type="PROSITE" id="PS50893">
    <property type="entry name" value="ABC_TRANSPORTER_2"/>
    <property type="match status" value="1"/>
</dbReference>
<sequence>MSSEPLVRARGLGKAFMLCDSPWRRLAWSAFGRGGGEPFWALRDIDLDLGPGDCVGIIGRNGAGKSTLLELLSGVLRPTEGVVETRGRVAALLQLGVGFHPDFSGRENVFLAGALLGLGDGEIRDRLQAIAAFADLGDFIEKPVREYSSGMFARLAFSVCAHAEPDILVVDEILGVGDFRFQQKAMRFLRNFRRRGILLFVSHNEHSVAALCDRVIWIDRGRIAAQGSARSVLAAYRTEMARLMRPGAAFEARLGQSELVETALPSVRRPFEPDDPPPPEGGGRLLAITLTAGGRPLVEARGGERLRLAVRFAVERAGEQASVAFVLRNPRGQAVFGGRTGPAGSGAVAGEWRCAFSVLLPHLPTGDYGIDVFLLAEGQEHPRCLDLREAAALVAVVSTHVSGGLANTAMRRAEILQLVEPIAHV</sequence>
<feature type="domain" description="ABC transporter" evidence="5">
    <location>
        <begin position="7"/>
        <end position="245"/>
    </location>
</feature>
<dbReference type="Gene3D" id="2.70.50.60">
    <property type="entry name" value="abc- transporter (atp binding component) like domain"/>
    <property type="match status" value="1"/>
</dbReference>
<reference evidence="7" key="1">
    <citation type="submission" date="2018-03" db="EMBL/GenBank/DDBJ databases">
        <authorList>
            <person name="Sun L."/>
            <person name="Liu H."/>
            <person name="Chen W."/>
            <person name="Huang K."/>
            <person name="Liu W."/>
            <person name="Gao X."/>
        </authorList>
    </citation>
    <scope>NUCLEOTIDE SEQUENCE [LARGE SCALE GENOMIC DNA]</scope>
    <source>
        <strain evidence="7">SH9</strain>
    </source>
</reference>
<evidence type="ECO:0000256" key="1">
    <source>
        <dbReference type="ARBA" id="ARBA00005417"/>
    </source>
</evidence>
<dbReference type="AlphaFoldDB" id="A0A2T1HLT8"/>
<comment type="caution">
    <text evidence="6">The sequence shown here is derived from an EMBL/GenBank/DDBJ whole genome shotgun (WGS) entry which is preliminary data.</text>
</comment>
<dbReference type="EMBL" id="PVZS01000046">
    <property type="protein sequence ID" value="PSC02613.1"/>
    <property type="molecule type" value="Genomic_DNA"/>
</dbReference>
<evidence type="ECO:0000313" key="7">
    <source>
        <dbReference type="Proteomes" id="UP000239772"/>
    </source>
</evidence>
<evidence type="ECO:0000313" key="6">
    <source>
        <dbReference type="EMBL" id="PSC02613.1"/>
    </source>
</evidence>
<dbReference type="GO" id="GO:0005524">
    <property type="term" value="F:ATP binding"/>
    <property type="evidence" value="ECO:0007669"/>
    <property type="project" value="UniProtKB-KW"/>
</dbReference>
<evidence type="ECO:0000256" key="3">
    <source>
        <dbReference type="ARBA" id="ARBA00022741"/>
    </source>
</evidence>
<dbReference type="Pfam" id="PF00005">
    <property type="entry name" value="ABC_tran"/>
    <property type="match status" value="1"/>
</dbReference>
<dbReference type="Pfam" id="PF14524">
    <property type="entry name" value="Wzt_C"/>
    <property type="match status" value="1"/>
</dbReference>
<dbReference type="InterPro" id="IPR015860">
    <property type="entry name" value="ABC_transpr_TagH-like"/>
</dbReference>
<dbReference type="SMART" id="SM00382">
    <property type="entry name" value="AAA"/>
    <property type="match status" value="1"/>
</dbReference>
<dbReference type="CDD" id="cd03220">
    <property type="entry name" value="ABC_KpsT_Wzt"/>
    <property type="match status" value="1"/>
</dbReference>
<keyword evidence="7" id="KW-1185">Reference proteome</keyword>
<dbReference type="Proteomes" id="UP000239772">
    <property type="component" value="Unassembled WGS sequence"/>
</dbReference>
<keyword evidence="2" id="KW-0813">Transport</keyword>
<keyword evidence="3" id="KW-0547">Nucleotide-binding</keyword>
<dbReference type="Gene3D" id="3.40.50.300">
    <property type="entry name" value="P-loop containing nucleotide triphosphate hydrolases"/>
    <property type="match status" value="1"/>
</dbReference>
<dbReference type="InterPro" id="IPR003593">
    <property type="entry name" value="AAA+_ATPase"/>
</dbReference>
<accession>A0A2T1HLT8</accession>
<dbReference type="InterPro" id="IPR003439">
    <property type="entry name" value="ABC_transporter-like_ATP-bd"/>
</dbReference>
<dbReference type="InterPro" id="IPR029439">
    <property type="entry name" value="Wzt_C"/>
</dbReference>
<dbReference type="CDD" id="cd10147">
    <property type="entry name" value="Wzt_C-like"/>
    <property type="match status" value="1"/>
</dbReference>
<dbReference type="InterPro" id="IPR050683">
    <property type="entry name" value="Bact_Polysacc_Export_ATP-bd"/>
</dbReference>
<dbReference type="PROSITE" id="PS00211">
    <property type="entry name" value="ABC_TRANSPORTER_1"/>
    <property type="match status" value="1"/>
</dbReference>
<dbReference type="InterPro" id="IPR027417">
    <property type="entry name" value="P-loop_NTPase"/>
</dbReference>
<comment type="similarity">
    <text evidence="1">Belongs to the ABC transporter superfamily.</text>
</comment>
<proteinExistence type="inferred from homology"/>